<feature type="compositionally biased region" description="Low complexity" evidence="1">
    <location>
        <begin position="1"/>
        <end position="13"/>
    </location>
</feature>
<evidence type="ECO:0000313" key="3">
    <source>
        <dbReference type="EMBL" id="SBO92228.1"/>
    </source>
</evidence>
<dbReference type="AlphaFoldDB" id="A0A1M4E0B9"/>
<accession>A0A1M4E0B9</accession>
<dbReference type="Pfam" id="PF24837">
    <property type="entry name" value="AMIN-like"/>
    <property type="match status" value="1"/>
</dbReference>
<evidence type="ECO:0000256" key="1">
    <source>
        <dbReference type="SAM" id="MobiDB-lite"/>
    </source>
</evidence>
<feature type="region of interest" description="Disordered" evidence="1">
    <location>
        <begin position="48"/>
        <end position="73"/>
    </location>
</feature>
<feature type="domain" description="AMIN-like" evidence="2">
    <location>
        <begin position="82"/>
        <end position="206"/>
    </location>
</feature>
<dbReference type="EMBL" id="LT559118">
    <property type="protein sequence ID" value="SBO92228.1"/>
    <property type="molecule type" value="Genomic_DNA"/>
</dbReference>
<sequence>MCSSSPPRGRPSGAQPPVPLPRPLLRAAAPLTCLVVLLAGCGSAQQSATTLPESGATASRTPGTPTGTAEVEVDRSGVEPAVVTAVRYAAHATYDRLVVDLKGNIPGYSVKWVDELVQDGSGKPIDVHGGAYLQLTLFPANAHDDEGRSTWSGGPVYPARLGNLADVVRTGDFEGRVGIGLVLGKRAPFQVTEQGSPSRLVLDVAH</sequence>
<reference evidence="3" key="1">
    <citation type="submission" date="2016-04" db="EMBL/GenBank/DDBJ databases">
        <authorList>
            <person name="Evans L.H."/>
            <person name="Alamgir A."/>
            <person name="Owens N."/>
            <person name="Weber N.D."/>
            <person name="Virtaneva K."/>
            <person name="Barbian K."/>
            <person name="Babar A."/>
            <person name="Rosenke K."/>
        </authorList>
    </citation>
    <scope>NUCLEOTIDE SEQUENCE</scope>
    <source>
        <strain evidence="3">Nono1</strain>
    </source>
</reference>
<organism evidence="3">
    <name type="scientific">Nonomuraea gerenzanensis</name>
    <dbReference type="NCBI Taxonomy" id="93944"/>
    <lineage>
        <taxon>Bacteria</taxon>
        <taxon>Bacillati</taxon>
        <taxon>Actinomycetota</taxon>
        <taxon>Actinomycetes</taxon>
        <taxon>Streptosporangiales</taxon>
        <taxon>Streptosporangiaceae</taxon>
        <taxon>Nonomuraea</taxon>
    </lineage>
</organism>
<evidence type="ECO:0000259" key="2">
    <source>
        <dbReference type="Pfam" id="PF24837"/>
    </source>
</evidence>
<protein>
    <recommendedName>
        <fullName evidence="2">AMIN-like domain-containing protein</fullName>
    </recommendedName>
</protein>
<feature type="region of interest" description="Disordered" evidence="1">
    <location>
        <begin position="1"/>
        <end position="21"/>
    </location>
</feature>
<feature type="compositionally biased region" description="Polar residues" evidence="1">
    <location>
        <begin position="48"/>
        <end position="67"/>
    </location>
</feature>
<gene>
    <name evidence="3" type="ORF">BN4615_P1742</name>
</gene>
<proteinExistence type="predicted"/>
<dbReference type="InterPro" id="IPR056303">
    <property type="entry name" value="AMIN-like"/>
</dbReference>
<name>A0A1M4E0B9_9ACTN</name>